<evidence type="ECO:0000256" key="6">
    <source>
        <dbReference type="SAM" id="SignalP"/>
    </source>
</evidence>
<sequence>MKLWICLLLVALFQCAFGQDYYAILGLSKDSSEKEIKSAYRQLSKKYHPDKNPGDEDAHHKFIEVGEAYDILGDPEKRQKYDQFGADAFKNGGQGGPGGGGFHDPFDLFNQMFGQQGGFGGQHRPRGQNYKVQNHISLKEFYNGGVINFQMPLNEICDKCSGSGSADGKVDKCSTCQGRGIVVQMIRMGMMTQQIQQQCPHCGGKGHVIKNPCKQCKGSKVVRKEKKFEFKFDAGIPRNHMDVKQGESDKSPDLEAGDLILEFREHEQENLGYRRRGKDLYRTEVLTAKEAINGGWTRELAFLDDKKKIKISRKKGTMVFNGDIEKVKGFGMPLYQSKGFGDLYIDYVVLPESKSSIDDEL</sequence>
<dbReference type="SUPFAM" id="SSF46565">
    <property type="entry name" value="Chaperone J-domain"/>
    <property type="match status" value="1"/>
</dbReference>
<dbReference type="InterPro" id="IPR001623">
    <property type="entry name" value="DnaJ_domain"/>
</dbReference>
<dbReference type="InterPro" id="IPR018253">
    <property type="entry name" value="DnaJ_domain_CS"/>
</dbReference>
<evidence type="ECO:0000256" key="5">
    <source>
        <dbReference type="PROSITE-ProRule" id="PRU00546"/>
    </source>
</evidence>
<evidence type="ECO:0000256" key="2">
    <source>
        <dbReference type="ARBA" id="ARBA00022737"/>
    </source>
</evidence>
<feature type="signal peptide" evidence="6">
    <location>
        <begin position="1"/>
        <end position="18"/>
    </location>
</feature>
<dbReference type="InterPro" id="IPR002939">
    <property type="entry name" value="DnaJ_C"/>
</dbReference>
<dbReference type="PROSITE" id="PS50076">
    <property type="entry name" value="DNAJ_2"/>
    <property type="match status" value="1"/>
</dbReference>
<dbReference type="PRINTS" id="PR00625">
    <property type="entry name" value="JDOMAIN"/>
</dbReference>
<proteinExistence type="predicted"/>
<dbReference type="SMART" id="SM00271">
    <property type="entry name" value="DnaJ"/>
    <property type="match status" value="1"/>
</dbReference>
<evidence type="ECO:0000256" key="4">
    <source>
        <dbReference type="ARBA" id="ARBA00022833"/>
    </source>
</evidence>
<keyword evidence="2" id="KW-0677">Repeat</keyword>
<dbReference type="PANTHER" id="PTHR43888">
    <property type="entry name" value="DNAJ-LIKE-2, ISOFORM A-RELATED"/>
    <property type="match status" value="1"/>
</dbReference>
<reference evidence="9 10" key="1">
    <citation type="submission" date="2024-05" db="EMBL/GenBank/DDBJ databases">
        <title>Long read based assembly of the Candida bracarensis genome reveals expanded adhesin content.</title>
        <authorList>
            <person name="Marcet-Houben M."/>
            <person name="Ksiezopolska E."/>
            <person name="Gabaldon T."/>
        </authorList>
    </citation>
    <scope>NUCLEOTIDE SEQUENCE [LARGE SCALE GENOMIC DNA]</scope>
    <source>
        <strain evidence="9 10">CBM6</strain>
    </source>
</reference>
<evidence type="ECO:0000259" key="7">
    <source>
        <dbReference type="PROSITE" id="PS50076"/>
    </source>
</evidence>
<feature type="domain" description="CR-type" evidence="8">
    <location>
        <begin position="144"/>
        <end position="225"/>
    </location>
</feature>
<dbReference type="SUPFAM" id="SSF49493">
    <property type="entry name" value="HSP40/DnaJ peptide-binding domain"/>
    <property type="match status" value="2"/>
</dbReference>
<evidence type="ECO:0000313" key="9">
    <source>
        <dbReference type="EMBL" id="KAL3234550.1"/>
    </source>
</evidence>
<comment type="caution">
    <text evidence="9">The sequence shown here is derived from an EMBL/GenBank/DDBJ whole genome shotgun (WGS) entry which is preliminary data.</text>
</comment>
<evidence type="ECO:0000256" key="3">
    <source>
        <dbReference type="ARBA" id="ARBA00022771"/>
    </source>
</evidence>
<dbReference type="Gene3D" id="2.10.230.10">
    <property type="entry name" value="Heat shock protein DnaJ, cysteine-rich domain"/>
    <property type="match status" value="1"/>
</dbReference>
<dbReference type="Gene3D" id="1.10.287.110">
    <property type="entry name" value="DnaJ domain"/>
    <property type="match status" value="1"/>
</dbReference>
<dbReference type="PROSITE" id="PS00636">
    <property type="entry name" value="DNAJ_1"/>
    <property type="match status" value="1"/>
</dbReference>
<keyword evidence="10" id="KW-1185">Reference proteome</keyword>
<name>A0ABR4NZF1_9SACH</name>
<feature type="chain" id="PRO_5046382302" evidence="6">
    <location>
        <begin position="19"/>
        <end position="361"/>
    </location>
</feature>
<evidence type="ECO:0000256" key="1">
    <source>
        <dbReference type="ARBA" id="ARBA00022723"/>
    </source>
</evidence>
<feature type="domain" description="J" evidence="7">
    <location>
        <begin position="20"/>
        <end position="85"/>
    </location>
</feature>
<protein>
    <submittedName>
        <fullName evidence="9">DnaJ-related protein SCJ1</fullName>
    </submittedName>
</protein>
<evidence type="ECO:0000313" key="10">
    <source>
        <dbReference type="Proteomes" id="UP001623330"/>
    </source>
</evidence>
<keyword evidence="1 5" id="KW-0479">Metal-binding</keyword>
<gene>
    <name evidence="9" type="ORF">RNJ44_03312</name>
</gene>
<dbReference type="PROSITE" id="PS51188">
    <property type="entry name" value="ZF_CR"/>
    <property type="match status" value="1"/>
</dbReference>
<dbReference type="InterPro" id="IPR008971">
    <property type="entry name" value="HSP40/DnaJ_pept-bd"/>
</dbReference>
<dbReference type="EMBL" id="JBEVYD010000003">
    <property type="protein sequence ID" value="KAL3234550.1"/>
    <property type="molecule type" value="Genomic_DNA"/>
</dbReference>
<dbReference type="SUPFAM" id="SSF57938">
    <property type="entry name" value="DnaJ/Hsp40 cysteine-rich domain"/>
    <property type="match status" value="1"/>
</dbReference>
<keyword evidence="3 5" id="KW-0863">Zinc-finger</keyword>
<feature type="zinc finger region" description="CR-type" evidence="5">
    <location>
        <begin position="144"/>
        <end position="225"/>
    </location>
</feature>
<keyword evidence="6" id="KW-0732">Signal</keyword>
<organism evidence="9 10">
    <name type="scientific">Nakaseomyces bracarensis</name>
    <dbReference type="NCBI Taxonomy" id="273131"/>
    <lineage>
        <taxon>Eukaryota</taxon>
        <taxon>Fungi</taxon>
        <taxon>Dikarya</taxon>
        <taxon>Ascomycota</taxon>
        <taxon>Saccharomycotina</taxon>
        <taxon>Saccharomycetes</taxon>
        <taxon>Saccharomycetales</taxon>
        <taxon>Saccharomycetaceae</taxon>
        <taxon>Nakaseomyces</taxon>
    </lineage>
</organism>
<dbReference type="Gene3D" id="2.60.260.20">
    <property type="entry name" value="Urease metallochaperone UreE, N-terminal domain"/>
    <property type="match status" value="2"/>
</dbReference>
<dbReference type="InterPro" id="IPR044713">
    <property type="entry name" value="DNJA1/2-like"/>
</dbReference>
<dbReference type="Proteomes" id="UP001623330">
    <property type="component" value="Unassembled WGS sequence"/>
</dbReference>
<dbReference type="InterPro" id="IPR036869">
    <property type="entry name" value="J_dom_sf"/>
</dbReference>
<dbReference type="Pfam" id="PF00226">
    <property type="entry name" value="DnaJ"/>
    <property type="match status" value="1"/>
</dbReference>
<keyword evidence="4 5" id="KW-0862">Zinc</keyword>
<dbReference type="CDD" id="cd06257">
    <property type="entry name" value="DnaJ"/>
    <property type="match status" value="1"/>
</dbReference>
<accession>A0ABR4NZF1</accession>
<dbReference type="InterPro" id="IPR036410">
    <property type="entry name" value="HSP_DnaJ_Cys-rich_dom_sf"/>
</dbReference>
<dbReference type="InterPro" id="IPR001305">
    <property type="entry name" value="HSP_DnaJ_Cys-rich_dom"/>
</dbReference>
<evidence type="ECO:0000259" key="8">
    <source>
        <dbReference type="PROSITE" id="PS51188"/>
    </source>
</evidence>
<dbReference type="CDD" id="cd10719">
    <property type="entry name" value="DnaJ_zf"/>
    <property type="match status" value="1"/>
</dbReference>
<dbReference type="Pfam" id="PF00684">
    <property type="entry name" value="DnaJ_CXXCXGXG"/>
    <property type="match status" value="1"/>
</dbReference>
<dbReference type="Pfam" id="PF01556">
    <property type="entry name" value="DnaJ_C"/>
    <property type="match status" value="1"/>
</dbReference>